<protein>
    <submittedName>
        <fullName evidence="2">Positive transcriptional regulator, MutR family</fullName>
    </submittedName>
</protein>
<dbReference type="InterPro" id="IPR010057">
    <property type="entry name" value="Transcription_activator_Rgg_C"/>
</dbReference>
<evidence type="ECO:0000259" key="1">
    <source>
        <dbReference type="PROSITE" id="PS50943"/>
    </source>
</evidence>
<dbReference type="NCBIfam" id="TIGR01716">
    <property type="entry name" value="RGG_Cterm"/>
    <property type="match status" value="1"/>
</dbReference>
<evidence type="ECO:0000313" key="3">
    <source>
        <dbReference type="Proteomes" id="UP000218979"/>
    </source>
</evidence>
<dbReference type="EMBL" id="JXJT01000037">
    <property type="protein sequence ID" value="PCR99711.1"/>
    <property type="molecule type" value="Genomic_DNA"/>
</dbReference>
<dbReference type="PANTHER" id="PTHR37038:SF12">
    <property type="entry name" value="TRANSCRIPTIONAL REGULATOR"/>
    <property type="match status" value="1"/>
</dbReference>
<keyword evidence="3" id="KW-1185">Reference proteome</keyword>
<organism evidence="2 3">
    <name type="scientific">Pseudolactococcus chungangensis CAU 28 = DSM 22330</name>
    <dbReference type="NCBI Taxonomy" id="1122154"/>
    <lineage>
        <taxon>Bacteria</taxon>
        <taxon>Bacillati</taxon>
        <taxon>Bacillota</taxon>
        <taxon>Bacilli</taxon>
        <taxon>Lactobacillales</taxon>
        <taxon>Streptococcaceae</taxon>
        <taxon>Pseudolactococcus</taxon>
    </lineage>
</organism>
<dbReference type="InterPro" id="IPR053163">
    <property type="entry name" value="HTH-type_regulator_Rgg"/>
</dbReference>
<dbReference type="CDD" id="cd00093">
    <property type="entry name" value="HTH_XRE"/>
    <property type="match status" value="1"/>
</dbReference>
<sequence>MGEESEGNMQNNYFDEEIIQIYSCFKELRQSRGYTQKDVSDEVVSKDMISKFERGANMLTADKLFHAITNINMTPNEFMSTLNGFKPSKLQKLYDTLNNIRFSYPKSVVSAEELIVNDTKNKFNVLSNIMIKSVIQDVTGENYVSSDEKTLVGNYLNGIENWTTFELKLLYYVCPILDIGDVKWFGEILLERRFHCFVGENRSLTINVLMNLYDTVLDYQDIEYADFFRKNIETFDISDNLNAIVNFRILKDVHDYIVSRTNENFQNAILYLDSIEKIGLTSIISYCKERLKKLAPPEPDI</sequence>
<accession>A0ABX4I4G3</accession>
<dbReference type="Gene3D" id="1.10.260.40">
    <property type="entry name" value="lambda repressor-like DNA-binding domains"/>
    <property type="match status" value="1"/>
</dbReference>
<comment type="caution">
    <text evidence="2">The sequence shown here is derived from an EMBL/GenBank/DDBJ whole genome shotgun (WGS) entry which is preliminary data.</text>
</comment>
<dbReference type="PANTHER" id="PTHR37038">
    <property type="entry name" value="TRANSCRIPTIONAL REGULATOR-RELATED"/>
    <property type="match status" value="1"/>
</dbReference>
<dbReference type="Pfam" id="PF21259">
    <property type="entry name" value="Rgg_C"/>
    <property type="match status" value="1"/>
</dbReference>
<feature type="domain" description="HTH cro/C1-type" evidence="1">
    <location>
        <begin position="25"/>
        <end position="78"/>
    </location>
</feature>
<dbReference type="PROSITE" id="PS50943">
    <property type="entry name" value="HTH_CROC1"/>
    <property type="match status" value="1"/>
</dbReference>
<dbReference type="InterPro" id="IPR001387">
    <property type="entry name" value="Cro/C1-type_HTH"/>
</dbReference>
<reference evidence="2 3" key="1">
    <citation type="submission" date="2014-12" db="EMBL/GenBank/DDBJ databases">
        <title>Draft genome sequences of 10 type strains of Lactococcus.</title>
        <authorList>
            <person name="Sun Z."/>
            <person name="Zhong Z."/>
            <person name="Liu W."/>
            <person name="Zhang W."/>
            <person name="Zhang H."/>
        </authorList>
    </citation>
    <scope>NUCLEOTIDE SEQUENCE [LARGE SCALE GENOMIC DNA]</scope>
    <source>
        <strain evidence="2 3">DSM 22330</strain>
    </source>
</reference>
<gene>
    <name evidence="2" type="ORF">RR45_GL001461</name>
</gene>
<dbReference type="InterPro" id="IPR010982">
    <property type="entry name" value="Lambda_DNA-bd_dom_sf"/>
</dbReference>
<dbReference type="SMART" id="SM00530">
    <property type="entry name" value="HTH_XRE"/>
    <property type="match status" value="1"/>
</dbReference>
<proteinExistence type="predicted"/>
<dbReference type="Pfam" id="PF01381">
    <property type="entry name" value="HTH_3"/>
    <property type="match status" value="1"/>
</dbReference>
<dbReference type="SUPFAM" id="SSF47413">
    <property type="entry name" value="lambda repressor-like DNA-binding domains"/>
    <property type="match status" value="1"/>
</dbReference>
<dbReference type="Proteomes" id="UP000218979">
    <property type="component" value="Unassembled WGS sequence"/>
</dbReference>
<evidence type="ECO:0000313" key="2">
    <source>
        <dbReference type="EMBL" id="PCR99711.1"/>
    </source>
</evidence>
<name>A0ABX4I4G3_9LACT</name>